<dbReference type="CDD" id="cd08442">
    <property type="entry name" value="PBP2_YofA_SoxR_like"/>
    <property type="match status" value="1"/>
</dbReference>
<proteinExistence type="inferred from homology"/>
<dbReference type="PANTHER" id="PTHR30126:SF40">
    <property type="entry name" value="HTH-TYPE TRANSCRIPTIONAL REGULATOR GLTR"/>
    <property type="match status" value="1"/>
</dbReference>
<gene>
    <name evidence="5" type="primary">yofA</name>
    <name evidence="5" type="ORF">BACVE_003795</name>
</gene>
<dbReference type="AlphaFoldDB" id="A0A411A6V3"/>
<sequence>MESGDLKIFQAVARKGSISKAAESLHYVQSNVTNRIQQLERLLQTQLFYRTNRGMTLTPAGENLLKDADRILQLLHEAQKTAQEAGDPNGPLRIGSLETAAAVHLPQFFTEYCSRYPKVQLSLSTGDTHTLVQRVLHYELDGAFVYGPVEYEDLEQVAVFQEELVLVSNKREGSLQDLLRDPILYFAAGCSHRRKIKNILKEEAVPAYKIIEFGTLEAIIGAVQAGMGVSFLPASAVRYFQNRKNLFLHELPEHFRNMNISFIYRSDLFLTSAFEELLNGLKALPNGR</sequence>
<accession>A0A411A6V3</accession>
<evidence type="ECO:0000256" key="4">
    <source>
        <dbReference type="ARBA" id="ARBA00023163"/>
    </source>
</evidence>
<evidence type="ECO:0000256" key="1">
    <source>
        <dbReference type="ARBA" id="ARBA00009437"/>
    </source>
</evidence>
<dbReference type="Proteomes" id="UP000587477">
    <property type="component" value="Chromosome"/>
</dbReference>
<evidence type="ECO:0000313" key="5">
    <source>
        <dbReference type="EMBL" id="QOY28754.1"/>
    </source>
</evidence>
<keyword evidence="4" id="KW-0804">Transcription</keyword>
<dbReference type="GO" id="GO:0000976">
    <property type="term" value="F:transcription cis-regulatory region binding"/>
    <property type="evidence" value="ECO:0007669"/>
    <property type="project" value="TreeGrafter"/>
</dbReference>
<dbReference type="GO" id="GO:0003700">
    <property type="term" value="F:DNA-binding transcription factor activity"/>
    <property type="evidence" value="ECO:0007669"/>
    <property type="project" value="InterPro"/>
</dbReference>
<dbReference type="PANTHER" id="PTHR30126">
    <property type="entry name" value="HTH-TYPE TRANSCRIPTIONAL REGULATOR"/>
    <property type="match status" value="1"/>
</dbReference>
<dbReference type="PROSITE" id="PS50931">
    <property type="entry name" value="HTH_LYSR"/>
    <property type="match status" value="1"/>
</dbReference>
<protein>
    <submittedName>
        <fullName evidence="5">HTH-type transcriptional regulator YofA</fullName>
    </submittedName>
</protein>
<keyword evidence="3" id="KW-0238">DNA-binding</keyword>
<dbReference type="SUPFAM" id="SSF53850">
    <property type="entry name" value="Periplasmic binding protein-like II"/>
    <property type="match status" value="1"/>
</dbReference>
<evidence type="ECO:0000313" key="6">
    <source>
        <dbReference type="Proteomes" id="UP000587477"/>
    </source>
</evidence>
<dbReference type="InterPro" id="IPR005119">
    <property type="entry name" value="LysR_subst-bd"/>
</dbReference>
<dbReference type="Gene3D" id="1.10.10.10">
    <property type="entry name" value="Winged helix-like DNA-binding domain superfamily/Winged helix DNA-binding domain"/>
    <property type="match status" value="1"/>
</dbReference>
<dbReference type="InterPro" id="IPR036388">
    <property type="entry name" value="WH-like_DNA-bd_sf"/>
</dbReference>
<dbReference type="Gene3D" id="3.40.190.290">
    <property type="match status" value="1"/>
</dbReference>
<name>A0A411A6V3_BACVE</name>
<dbReference type="InterPro" id="IPR036390">
    <property type="entry name" value="WH_DNA-bd_sf"/>
</dbReference>
<evidence type="ECO:0000256" key="3">
    <source>
        <dbReference type="ARBA" id="ARBA00023125"/>
    </source>
</evidence>
<dbReference type="InterPro" id="IPR000847">
    <property type="entry name" value="LysR_HTH_N"/>
</dbReference>
<comment type="similarity">
    <text evidence="1">Belongs to the LysR transcriptional regulatory family.</text>
</comment>
<organism evidence="5 6">
    <name type="scientific">Bacillus velezensis</name>
    <dbReference type="NCBI Taxonomy" id="492670"/>
    <lineage>
        <taxon>Bacteria</taxon>
        <taxon>Bacillati</taxon>
        <taxon>Bacillota</taxon>
        <taxon>Bacilli</taxon>
        <taxon>Bacillales</taxon>
        <taxon>Bacillaceae</taxon>
        <taxon>Bacillus</taxon>
        <taxon>Bacillus amyloliquefaciens group</taxon>
    </lineage>
</organism>
<dbReference type="FunFam" id="1.10.10.10:FF:000001">
    <property type="entry name" value="LysR family transcriptional regulator"/>
    <property type="match status" value="1"/>
</dbReference>
<dbReference type="RefSeq" id="WP_014418081.1">
    <property type="nucleotide sequence ID" value="NZ_BDDG01000002.1"/>
</dbReference>
<dbReference type="Pfam" id="PF03466">
    <property type="entry name" value="LysR_substrate"/>
    <property type="match status" value="1"/>
</dbReference>
<keyword evidence="2" id="KW-0805">Transcription regulation</keyword>
<reference evidence="6" key="1">
    <citation type="submission" date="2020-10" db="EMBL/GenBank/DDBJ databases">
        <title>Complete genome sequence of Bacillus velezensis NST6.</title>
        <authorList>
            <person name="Choi J."/>
        </authorList>
    </citation>
    <scope>NUCLEOTIDE SEQUENCE [LARGE SCALE GENOMIC DNA]</scope>
    <source>
        <strain evidence="6">NST6</strain>
    </source>
</reference>
<dbReference type="Pfam" id="PF00126">
    <property type="entry name" value="HTH_1"/>
    <property type="match status" value="1"/>
</dbReference>
<evidence type="ECO:0000256" key="2">
    <source>
        <dbReference type="ARBA" id="ARBA00023015"/>
    </source>
</evidence>
<dbReference type="EMBL" id="CP063687">
    <property type="protein sequence ID" value="QOY28754.1"/>
    <property type="molecule type" value="Genomic_DNA"/>
</dbReference>
<dbReference type="SUPFAM" id="SSF46785">
    <property type="entry name" value="Winged helix' DNA-binding domain"/>
    <property type="match status" value="1"/>
</dbReference>